<proteinExistence type="predicted"/>
<keyword evidence="1" id="KW-0946">Virion</keyword>
<organism evidence="3">
    <name type="scientific">uncultured Caudovirales phage</name>
    <dbReference type="NCBI Taxonomy" id="2100421"/>
    <lineage>
        <taxon>Viruses</taxon>
        <taxon>Duplodnaviria</taxon>
        <taxon>Heunggongvirae</taxon>
        <taxon>Uroviricota</taxon>
        <taxon>Caudoviricetes</taxon>
        <taxon>Peduoviridae</taxon>
        <taxon>Maltschvirus</taxon>
        <taxon>Maltschvirus maltsch</taxon>
    </lineage>
</organism>
<evidence type="ECO:0000256" key="2">
    <source>
        <dbReference type="ARBA" id="ARBA00023200"/>
    </source>
</evidence>
<keyword evidence="1" id="KW-0167">Capsid protein</keyword>
<dbReference type="Gene3D" id="3.90.1690.10">
    <property type="entry name" value="phage-related protein like domain"/>
    <property type="match status" value="1"/>
</dbReference>
<dbReference type="InterPro" id="IPR005564">
    <property type="entry name" value="Major_capsid_GpE"/>
</dbReference>
<dbReference type="InterPro" id="IPR053738">
    <property type="entry name" value="Lambda_capsid_assembly"/>
</dbReference>
<name>A0A2H4J2G1_9CAUD</name>
<sequence length="339" mass="38535">MPFITENENLQQATLQSYISNRESEKVRRLAKSYPDEQVFEINNAFNIIEDTGIKAGSIIGFDAETPIRTKPQLQQKLVSLSKIAHAHHYTEEELYKYFNPRSEAESLKIIQDAFMSINALDEGIEDTKEYIRAQMTYNGKLELEDPKSQVKIGFEFDLPEETFMQSNDFASDDVNPIEVLEQLVERYQENNNQTAPAYMVMNRKTYNKIRRNKNVVAQLYGNASDGRLVRNEDMQTMFADFGLPTLEIDDNVTIIEGLTEDVRHKHLEDDKVVMHAEQLGNTLIGPAADNNFAIGKYVVNVQDRDPISEKTIVGEVTIPVLKNPKGVVILEAKGNDTP</sequence>
<evidence type="ECO:0008006" key="4">
    <source>
        <dbReference type="Google" id="ProtNLM"/>
    </source>
</evidence>
<dbReference type="GO" id="GO:0019028">
    <property type="term" value="C:viral capsid"/>
    <property type="evidence" value="ECO:0007669"/>
    <property type="project" value="UniProtKB-KW"/>
</dbReference>
<reference evidence="3" key="1">
    <citation type="submission" date="2017-06" db="EMBL/GenBank/DDBJ databases">
        <title>Novel phages from South African skin metaviromes.</title>
        <authorList>
            <person name="van Zyl L.J."/>
            <person name="Abrahams Y."/>
            <person name="Stander E.A."/>
            <person name="Kirby B.M."/>
            <person name="Clavaud C."/>
            <person name="Farcet C."/>
            <person name="Breton L."/>
            <person name="Trindade M.I."/>
        </authorList>
    </citation>
    <scope>NUCLEOTIDE SEQUENCE</scope>
</reference>
<evidence type="ECO:0000313" key="3">
    <source>
        <dbReference type="EMBL" id="ASN69272.1"/>
    </source>
</evidence>
<keyword evidence="2" id="KW-1035">Host cytoplasm</keyword>
<protein>
    <recommendedName>
        <fullName evidence="4">Major capsid protein E</fullName>
    </recommendedName>
</protein>
<dbReference type="Pfam" id="PF03864">
    <property type="entry name" value="Phage_cap_E"/>
    <property type="match status" value="1"/>
</dbReference>
<dbReference type="EMBL" id="MF417888">
    <property type="protein sequence ID" value="ASN69272.1"/>
    <property type="molecule type" value="Genomic_DNA"/>
</dbReference>
<accession>A0A2H4J2G1</accession>
<gene>
    <name evidence="3" type="ORF">9S3_20</name>
</gene>
<evidence type="ECO:0000256" key="1">
    <source>
        <dbReference type="ARBA" id="ARBA00022561"/>
    </source>
</evidence>